<dbReference type="AlphaFoldDB" id="A0A6A6SNL1"/>
<evidence type="ECO:0000313" key="3">
    <source>
        <dbReference type="EMBL" id="KAF2649446.1"/>
    </source>
</evidence>
<dbReference type="OrthoDB" id="5772781at2759"/>
<dbReference type="Pfam" id="PF03881">
    <property type="entry name" value="Fructosamin_kin"/>
    <property type="match status" value="1"/>
</dbReference>
<accession>A0A6A6SNL1</accession>
<keyword evidence="4" id="KW-1185">Reference proteome</keyword>
<evidence type="ECO:0000313" key="4">
    <source>
        <dbReference type="Proteomes" id="UP000799324"/>
    </source>
</evidence>
<dbReference type="InterPro" id="IPR011009">
    <property type="entry name" value="Kinase-like_dom_sf"/>
</dbReference>
<dbReference type="Proteomes" id="UP000799324">
    <property type="component" value="Unassembled WGS sequence"/>
</dbReference>
<organism evidence="3 4">
    <name type="scientific">Lophiostoma macrostomum CBS 122681</name>
    <dbReference type="NCBI Taxonomy" id="1314788"/>
    <lineage>
        <taxon>Eukaryota</taxon>
        <taxon>Fungi</taxon>
        <taxon>Dikarya</taxon>
        <taxon>Ascomycota</taxon>
        <taxon>Pezizomycotina</taxon>
        <taxon>Dothideomycetes</taxon>
        <taxon>Pleosporomycetidae</taxon>
        <taxon>Pleosporales</taxon>
        <taxon>Lophiostomataceae</taxon>
        <taxon>Lophiostoma</taxon>
    </lineage>
</organism>
<gene>
    <name evidence="3" type="ORF">K491DRAFT_640794</name>
</gene>
<evidence type="ECO:0000256" key="1">
    <source>
        <dbReference type="ARBA" id="ARBA00011961"/>
    </source>
</evidence>
<dbReference type="EMBL" id="MU004491">
    <property type="protein sequence ID" value="KAF2649446.1"/>
    <property type="molecule type" value="Genomic_DNA"/>
</dbReference>
<dbReference type="EC" id="2.7.1.172" evidence="1"/>
<dbReference type="GO" id="GO:0102193">
    <property type="term" value="F:protein-ribulosamine 3-kinase activity"/>
    <property type="evidence" value="ECO:0007669"/>
    <property type="project" value="UniProtKB-EC"/>
</dbReference>
<evidence type="ECO:0000256" key="2">
    <source>
        <dbReference type="ARBA" id="ARBA00048655"/>
    </source>
</evidence>
<dbReference type="PANTHER" id="PTHR12149">
    <property type="entry name" value="FRUCTOSAMINE 3 KINASE-RELATED PROTEIN"/>
    <property type="match status" value="1"/>
</dbReference>
<name>A0A6A6SNL1_9PLEO</name>
<protein>
    <recommendedName>
        <fullName evidence="1">protein-ribulosamine 3-kinase</fullName>
        <ecNumber evidence="1">2.7.1.172</ecNumber>
    </recommendedName>
</protein>
<dbReference type="SUPFAM" id="SSF56112">
    <property type="entry name" value="Protein kinase-like (PK-like)"/>
    <property type="match status" value="1"/>
</dbReference>
<sequence>MLPTSELEDSNTKIELANMVEELSPAQTIANTETGDEGGQLIDRAVIDKLPLGTVVHSSRRLGTSEWTVLTKLETTDRNNEPKSYFLKCAPHEHGRIMLEGEFHSMKALYEAAPTFVPKPHGWGLLTGSEQATYFFLCDFLELSNEFPEPNQLCEKLVALHKSSQSSNNMFGFHIKPMRGNLQLETTWNPSWISFFIQLLRSTLELDQKTNGTWSNLEQLVDDTITHIVPQVLGPLVTKGRSIKPSLIHGDLWDGNIGTNAKTGDVYIFDASAYYAHHEMEIAIWRPLPNSVVGSGVYVETYLKYMGISEPKEQFEDRHMLYSACTALHAAACHNRLSAREECSEKLTILIGKYCH</sequence>
<dbReference type="InterPro" id="IPR016477">
    <property type="entry name" value="Fructo-/Ketosamine-3-kinase"/>
</dbReference>
<reference evidence="3" key="1">
    <citation type="journal article" date="2020" name="Stud. Mycol.">
        <title>101 Dothideomycetes genomes: a test case for predicting lifestyles and emergence of pathogens.</title>
        <authorList>
            <person name="Haridas S."/>
            <person name="Albert R."/>
            <person name="Binder M."/>
            <person name="Bloem J."/>
            <person name="Labutti K."/>
            <person name="Salamov A."/>
            <person name="Andreopoulos B."/>
            <person name="Baker S."/>
            <person name="Barry K."/>
            <person name="Bills G."/>
            <person name="Bluhm B."/>
            <person name="Cannon C."/>
            <person name="Castanera R."/>
            <person name="Culley D."/>
            <person name="Daum C."/>
            <person name="Ezra D."/>
            <person name="Gonzalez J."/>
            <person name="Henrissat B."/>
            <person name="Kuo A."/>
            <person name="Liang C."/>
            <person name="Lipzen A."/>
            <person name="Lutzoni F."/>
            <person name="Magnuson J."/>
            <person name="Mondo S."/>
            <person name="Nolan M."/>
            <person name="Ohm R."/>
            <person name="Pangilinan J."/>
            <person name="Park H.-J."/>
            <person name="Ramirez L."/>
            <person name="Alfaro M."/>
            <person name="Sun H."/>
            <person name="Tritt A."/>
            <person name="Yoshinaga Y."/>
            <person name="Zwiers L.-H."/>
            <person name="Turgeon B."/>
            <person name="Goodwin S."/>
            <person name="Spatafora J."/>
            <person name="Crous P."/>
            <person name="Grigoriev I."/>
        </authorList>
    </citation>
    <scope>NUCLEOTIDE SEQUENCE</scope>
    <source>
        <strain evidence="3">CBS 122681</strain>
    </source>
</reference>
<proteinExistence type="predicted"/>
<dbReference type="Gene3D" id="3.90.1200.10">
    <property type="match status" value="1"/>
</dbReference>
<comment type="catalytic activity">
    <reaction evidence="2">
        <text>N(6)-D-ribulosyl-L-lysyl-[protein] + ATP = N(6)-(3-O-phospho-D-ribulosyl)-L-lysyl-[protein] + ADP + H(+)</text>
        <dbReference type="Rhea" id="RHEA:48432"/>
        <dbReference type="Rhea" id="RHEA-COMP:12103"/>
        <dbReference type="Rhea" id="RHEA-COMP:12104"/>
        <dbReference type="ChEBI" id="CHEBI:15378"/>
        <dbReference type="ChEBI" id="CHEBI:30616"/>
        <dbReference type="ChEBI" id="CHEBI:90418"/>
        <dbReference type="ChEBI" id="CHEBI:90420"/>
        <dbReference type="ChEBI" id="CHEBI:456216"/>
        <dbReference type="EC" id="2.7.1.172"/>
    </reaction>
    <physiologicalReaction direction="left-to-right" evidence="2">
        <dbReference type="Rhea" id="RHEA:48433"/>
    </physiologicalReaction>
</comment>
<dbReference type="PANTHER" id="PTHR12149:SF8">
    <property type="entry name" value="PROTEIN-RIBULOSAMINE 3-KINASE"/>
    <property type="match status" value="1"/>
</dbReference>